<name>A0A6G4WU37_9ACTN</name>
<accession>A0A6G4WU37</accession>
<dbReference type="PROSITE" id="PS51257">
    <property type="entry name" value="PROKAR_LIPOPROTEIN"/>
    <property type="match status" value="1"/>
</dbReference>
<evidence type="ECO:0000256" key="1">
    <source>
        <dbReference type="SAM" id="MobiDB-lite"/>
    </source>
</evidence>
<feature type="compositionally biased region" description="Basic and acidic residues" evidence="1">
    <location>
        <begin position="206"/>
        <end position="223"/>
    </location>
</feature>
<dbReference type="Proteomes" id="UP000477722">
    <property type="component" value="Unassembled WGS sequence"/>
</dbReference>
<evidence type="ECO:0000256" key="2">
    <source>
        <dbReference type="SAM" id="SignalP"/>
    </source>
</evidence>
<sequence>MRSILAAVSATALVATAVAGCSVAEKLTTGLKIKRAFEKLGDQPAASVLVSVDGSTGDAVRFLRAAGAGGGPDTRNTARLLTRGELTFAVGSDREETPLRELSRSERLRLAAAVNFGGKDVVAAKSVEEKLYLRVNLRSLVAQTGGDRAERKRARHTVGVADDLPATLASARDALQGKWVEADPESFDDFVQAAQKISTYGGRLSPADRRKTAEQRETEETSKRVSRATALGRALNGESEREFLDRLEKTVGKHASFQRAGRRGGADHVTVTMPARHAAEGLSSALEVLGARLDPSKAPDKTVRADLEIRRGQLTGLTTDLGQFVTGKGGARLPLRMTFGGGGAVSVKAPDGVRELQPQDLLAASMYTTLGTRGY</sequence>
<reference evidence="3 4" key="1">
    <citation type="submission" date="2020-02" db="EMBL/GenBank/DDBJ databases">
        <title>Whole-genome analyses of novel actinobacteria.</title>
        <authorList>
            <person name="Sahin N."/>
            <person name="Tatar D."/>
        </authorList>
    </citation>
    <scope>NUCLEOTIDE SEQUENCE [LARGE SCALE GENOMIC DNA]</scope>
    <source>
        <strain evidence="3 4">SB3404</strain>
    </source>
</reference>
<feature type="signal peptide" evidence="2">
    <location>
        <begin position="1"/>
        <end position="17"/>
    </location>
</feature>
<evidence type="ECO:0000313" key="4">
    <source>
        <dbReference type="Proteomes" id="UP000477722"/>
    </source>
</evidence>
<protein>
    <recommendedName>
        <fullName evidence="5">Lipoprotein</fullName>
    </recommendedName>
</protein>
<organism evidence="3 4">
    <name type="scientific">Streptomyces boncukensis</name>
    <dbReference type="NCBI Taxonomy" id="2711219"/>
    <lineage>
        <taxon>Bacteria</taxon>
        <taxon>Bacillati</taxon>
        <taxon>Actinomycetota</taxon>
        <taxon>Actinomycetes</taxon>
        <taxon>Kitasatosporales</taxon>
        <taxon>Streptomycetaceae</taxon>
        <taxon>Streptomyces</taxon>
    </lineage>
</organism>
<evidence type="ECO:0008006" key="5">
    <source>
        <dbReference type="Google" id="ProtNLM"/>
    </source>
</evidence>
<gene>
    <name evidence="3" type="ORF">G5C65_06340</name>
</gene>
<comment type="caution">
    <text evidence="3">The sequence shown here is derived from an EMBL/GenBank/DDBJ whole genome shotgun (WGS) entry which is preliminary data.</text>
</comment>
<evidence type="ECO:0000313" key="3">
    <source>
        <dbReference type="EMBL" id="NGO67981.1"/>
    </source>
</evidence>
<dbReference type="AlphaFoldDB" id="A0A6G4WU37"/>
<keyword evidence="4" id="KW-1185">Reference proteome</keyword>
<keyword evidence="2" id="KW-0732">Signal</keyword>
<feature type="chain" id="PRO_5039378710" description="Lipoprotein" evidence="2">
    <location>
        <begin position="18"/>
        <end position="375"/>
    </location>
</feature>
<proteinExistence type="predicted"/>
<dbReference type="EMBL" id="JAAKZZ010000039">
    <property type="protein sequence ID" value="NGO67981.1"/>
    <property type="molecule type" value="Genomic_DNA"/>
</dbReference>
<feature type="region of interest" description="Disordered" evidence="1">
    <location>
        <begin position="201"/>
        <end position="227"/>
    </location>
</feature>